<dbReference type="InterPro" id="IPR000315">
    <property type="entry name" value="Znf_B-box"/>
</dbReference>
<organism evidence="6 7">
    <name type="scientific">Crassostrea virginica</name>
    <name type="common">Eastern oyster</name>
    <dbReference type="NCBI Taxonomy" id="6565"/>
    <lineage>
        <taxon>Eukaryota</taxon>
        <taxon>Metazoa</taxon>
        <taxon>Spiralia</taxon>
        <taxon>Lophotrochozoa</taxon>
        <taxon>Mollusca</taxon>
        <taxon>Bivalvia</taxon>
        <taxon>Autobranchia</taxon>
        <taxon>Pteriomorphia</taxon>
        <taxon>Ostreida</taxon>
        <taxon>Ostreoidea</taxon>
        <taxon>Ostreidae</taxon>
        <taxon>Crassostrea</taxon>
    </lineage>
</organism>
<evidence type="ECO:0000256" key="4">
    <source>
        <dbReference type="SAM" id="Coils"/>
    </source>
</evidence>
<dbReference type="Pfam" id="PF01436">
    <property type="entry name" value="NHL"/>
    <property type="match status" value="1"/>
</dbReference>
<dbReference type="SUPFAM" id="SSF101898">
    <property type="entry name" value="NHL repeat"/>
    <property type="match status" value="1"/>
</dbReference>
<evidence type="ECO:0000256" key="3">
    <source>
        <dbReference type="PROSITE-ProRule" id="PRU00504"/>
    </source>
</evidence>
<dbReference type="KEGG" id="cvn:111128680"/>
<dbReference type="Proteomes" id="UP000694844">
    <property type="component" value="Chromosome 4"/>
</dbReference>
<dbReference type="PROSITE" id="PS51125">
    <property type="entry name" value="NHL"/>
    <property type="match status" value="1"/>
</dbReference>
<dbReference type="InterPro" id="IPR001258">
    <property type="entry name" value="NHL_repeat"/>
</dbReference>
<dbReference type="GeneID" id="111128680"/>
<dbReference type="CDD" id="cd19756">
    <property type="entry name" value="Bbox2"/>
    <property type="match status" value="1"/>
</dbReference>
<feature type="coiled-coil region" evidence="4">
    <location>
        <begin position="126"/>
        <end position="153"/>
    </location>
</feature>
<accession>A0A8B8DQP9</accession>
<gene>
    <name evidence="7" type="primary">LOC111128680</name>
</gene>
<protein>
    <submittedName>
        <fullName evidence="7">Uncharacterized protein LOC111128680</fullName>
    </submittedName>
</protein>
<dbReference type="SUPFAM" id="SSF57845">
    <property type="entry name" value="B-box zinc-binding domain"/>
    <property type="match status" value="1"/>
</dbReference>
<keyword evidence="6" id="KW-1185">Reference proteome</keyword>
<keyword evidence="1" id="KW-0677">Repeat</keyword>
<keyword evidence="2" id="KW-0479">Metal-binding</keyword>
<dbReference type="Gene3D" id="2.120.10.30">
    <property type="entry name" value="TolB, C-terminal domain"/>
    <property type="match status" value="2"/>
</dbReference>
<dbReference type="AlphaFoldDB" id="A0A8B8DQP9"/>
<dbReference type="InterPro" id="IPR047153">
    <property type="entry name" value="TRIM45/56/19-like"/>
</dbReference>
<dbReference type="PROSITE" id="PS50119">
    <property type="entry name" value="ZF_BBOX"/>
    <property type="match status" value="2"/>
</dbReference>
<reference evidence="7" key="1">
    <citation type="submission" date="2025-08" db="UniProtKB">
        <authorList>
            <consortium name="RefSeq"/>
        </authorList>
    </citation>
    <scope>IDENTIFICATION</scope>
    <source>
        <tissue evidence="7">Whole sample</tissue>
    </source>
</reference>
<evidence type="ECO:0000313" key="7">
    <source>
        <dbReference type="RefSeq" id="XP_022330150.1"/>
    </source>
</evidence>
<dbReference type="Pfam" id="PF00643">
    <property type="entry name" value="zf-B_box"/>
    <property type="match status" value="1"/>
</dbReference>
<keyword evidence="2" id="KW-0862">Zinc</keyword>
<dbReference type="RefSeq" id="XP_022330150.1">
    <property type="nucleotide sequence ID" value="XM_022474442.1"/>
</dbReference>
<dbReference type="Gene3D" id="3.30.160.60">
    <property type="entry name" value="Classic Zinc Finger"/>
    <property type="match status" value="1"/>
</dbReference>
<dbReference type="PANTHER" id="PTHR25462:SF296">
    <property type="entry name" value="MEIOTIC P26, ISOFORM F"/>
    <property type="match status" value="1"/>
</dbReference>
<dbReference type="OrthoDB" id="6057171at2759"/>
<evidence type="ECO:0000256" key="2">
    <source>
        <dbReference type="PROSITE-ProRule" id="PRU00024"/>
    </source>
</evidence>
<dbReference type="InterPro" id="IPR011042">
    <property type="entry name" value="6-blade_b-propeller_TolB-like"/>
</dbReference>
<keyword evidence="4" id="KW-0175">Coiled coil</keyword>
<sequence length="560" mass="62642">MDPGYKAQDATRCEVCETNVAQMYCHSCETNLCPTCIGSHVALNVKIEHQILTLGLHKLSLIFSKCGDHPCQFCHFFCKECDIPVCSRCISSQKHVHHAFLQMSQVFKSKQEIIEKDIQTLEEVVNPKYEKIVKAVESELKNLDEEYGKIIKTISDHGDDWHTKINLIVSKLKAKVDEVYGDQVYTLKKHLSHINNQILAIDDAITENKKTLHSNEVMKTLCCQKKLPKFTKLPPRIQLQSPIFTTGTVTDTDIGQLFGSLQTFPTLTVNETETLSLPGQQSLMQILEEPDLLTTVHTGFQKLCNVASTNSGNIWCSGKEGNIKKFNRSGTCLKTILITSGMWPADIVWRGNGELLYSDTVSRTINVVKGGPVQKLIKLKSWKPGNLCIRFSGDLLVTMCSEDETQAKIVCYNASLEKQTIQFDDKGKPFFSGNSKIKYLKENKNLDICVADSEAGAVVVVSSEGKLRFRYTGPLSSTHRNPFKPYGIATDSQGHILTSDSVNHCIHIIDQTGMFLCYLGNCNLKNPHGLCVDDKYNLCVAEYNTGKIKIIKYMGVQPTK</sequence>
<feature type="domain" description="B box-type" evidence="5">
    <location>
        <begin position="66"/>
        <end position="103"/>
    </location>
</feature>
<feature type="domain" description="B box-type" evidence="5">
    <location>
        <begin position="8"/>
        <end position="54"/>
    </location>
</feature>
<proteinExistence type="predicted"/>
<dbReference type="GO" id="GO:0008270">
    <property type="term" value="F:zinc ion binding"/>
    <property type="evidence" value="ECO:0007669"/>
    <property type="project" value="UniProtKB-KW"/>
</dbReference>
<name>A0A8B8DQP9_CRAVI</name>
<keyword evidence="2" id="KW-0863">Zinc-finger</keyword>
<dbReference type="GO" id="GO:0061630">
    <property type="term" value="F:ubiquitin protein ligase activity"/>
    <property type="evidence" value="ECO:0007669"/>
    <property type="project" value="TreeGrafter"/>
</dbReference>
<feature type="repeat" description="NHL" evidence="3">
    <location>
        <begin position="485"/>
        <end position="512"/>
    </location>
</feature>
<dbReference type="PANTHER" id="PTHR25462">
    <property type="entry name" value="BONUS, ISOFORM C-RELATED"/>
    <property type="match status" value="1"/>
</dbReference>
<dbReference type="SMART" id="SM00336">
    <property type="entry name" value="BBOX"/>
    <property type="match status" value="2"/>
</dbReference>
<evidence type="ECO:0000259" key="5">
    <source>
        <dbReference type="PROSITE" id="PS50119"/>
    </source>
</evidence>
<evidence type="ECO:0000256" key="1">
    <source>
        <dbReference type="ARBA" id="ARBA00022737"/>
    </source>
</evidence>
<evidence type="ECO:0000313" key="6">
    <source>
        <dbReference type="Proteomes" id="UP000694844"/>
    </source>
</evidence>